<proteinExistence type="predicted"/>
<reference evidence="4 5" key="1">
    <citation type="submission" date="2019-07" db="EMBL/GenBank/DDBJ databases">
        <title>Genome assembly of two rare yeast pathogens: Diutina rugosa and Trichomonascus ciferrii.</title>
        <authorList>
            <person name="Mixao V."/>
            <person name="Saus E."/>
            <person name="Hansen A."/>
            <person name="Lass-Flor C."/>
            <person name="Gabaldon T."/>
        </authorList>
    </citation>
    <scope>NUCLEOTIDE SEQUENCE [LARGE SCALE GENOMIC DNA]</scope>
    <source>
        <strain evidence="4 5">CBS 613</strain>
    </source>
</reference>
<feature type="region of interest" description="Disordered" evidence="3">
    <location>
        <begin position="27"/>
        <end position="104"/>
    </location>
</feature>
<dbReference type="PANTHER" id="PTHR46430">
    <property type="entry name" value="PROTEIN SKT5-RELATED"/>
    <property type="match status" value="1"/>
</dbReference>
<feature type="compositionally biased region" description="Low complexity" evidence="3">
    <location>
        <begin position="255"/>
        <end position="268"/>
    </location>
</feature>
<dbReference type="RefSeq" id="XP_034013707.1">
    <property type="nucleotide sequence ID" value="XM_034154026.1"/>
</dbReference>
<feature type="compositionally biased region" description="Polar residues" evidence="3">
    <location>
        <begin position="444"/>
        <end position="454"/>
    </location>
</feature>
<dbReference type="PANTHER" id="PTHR46430:SF1">
    <property type="entry name" value="CHITIN SYNTHASE REGULATOR SKT5-RELATED"/>
    <property type="match status" value="1"/>
</dbReference>
<organism evidence="4 5">
    <name type="scientific">Diutina rugosa</name>
    <name type="common">Yeast</name>
    <name type="synonym">Candida rugosa</name>
    <dbReference type="NCBI Taxonomy" id="5481"/>
    <lineage>
        <taxon>Eukaryota</taxon>
        <taxon>Fungi</taxon>
        <taxon>Dikarya</taxon>
        <taxon>Ascomycota</taxon>
        <taxon>Saccharomycotina</taxon>
        <taxon>Pichiomycetes</taxon>
        <taxon>Debaryomycetaceae</taxon>
        <taxon>Diutina</taxon>
    </lineage>
</organism>
<dbReference type="InterPro" id="IPR011990">
    <property type="entry name" value="TPR-like_helical_dom_sf"/>
</dbReference>
<dbReference type="GeneID" id="54780132"/>
<feature type="region of interest" description="Disordered" evidence="3">
    <location>
        <begin position="437"/>
        <end position="481"/>
    </location>
</feature>
<gene>
    <name evidence="4" type="ORF">DIURU_001479</name>
</gene>
<dbReference type="InterPro" id="IPR051726">
    <property type="entry name" value="Chitin_Synth_Reg"/>
</dbReference>
<name>A0A642UUC9_DIURU</name>
<dbReference type="Pfam" id="PF08238">
    <property type="entry name" value="Sel1"/>
    <property type="match status" value="7"/>
</dbReference>
<evidence type="ECO:0000256" key="3">
    <source>
        <dbReference type="SAM" id="MobiDB-lite"/>
    </source>
</evidence>
<dbReference type="FunFam" id="1.25.40.10:FF:000707">
    <property type="entry name" value="Chitin synthase regulatory factor 3"/>
    <property type="match status" value="1"/>
</dbReference>
<dbReference type="SMART" id="SM00671">
    <property type="entry name" value="SEL1"/>
    <property type="match status" value="7"/>
</dbReference>
<keyword evidence="5" id="KW-1185">Reference proteome</keyword>
<dbReference type="Gene3D" id="1.25.40.10">
    <property type="entry name" value="Tetratricopeptide repeat domain"/>
    <property type="match status" value="2"/>
</dbReference>
<evidence type="ECO:0000313" key="4">
    <source>
        <dbReference type="EMBL" id="KAA8905406.1"/>
    </source>
</evidence>
<dbReference type="OMA" id="AYRTSIC"/>
<dbReference type="Proteomes" id="UP000449547">
    <property type="component" value="Unassembled WGS sequence"/>
</dbReference>
<dbReference type="EMBL" id="SWFT01000048">
    <property type="protein sequence ID" value="KAA8905406.1"/>
    <property type="molecule type" value="Genomic_DNA"/>
</dbReference>
<dbReference type="AlphaFoldDB" id="A0A642UUC9"/>
<evidence type="ECO:0000313" key="5">
    <source>
        <dbReference type="Proteomes" id="UP000449547"/>
    </source>
</evidence>
<keyword evidence="1" id="KW-0597">Phosphoprotein</keyword>
<sequence>MTVASDGKAHPYSQLFQPATMAPTMAEIESDMSALSVGGDGDDDDHGAHGDYAPPHAAGAMSPAPYPESDYGNEAPVSPIKPTGGAITMVDSPPKSPPKSPAFTAHERYYSPELELPQDAATEGIDPNIDAFHPGYADVGSGFGDDENPMGQSYSSQRIEPFPSDIPSGKRTRDRDVSTPTVQIHPFNPHEAYRDSPQPASVYSDSSSSQPGGFQAFPTEPMAPTDNYGNPAPSSNKRQSHPYTLPAHLQPQVPPAMGAPAPGAAPGAPGAPQPPQQPFNYHSQEMSPERGAAPALSPRFATRILGESPGSNSLSASSSVTNLNLNHGPGPQELMSRSETSLLVPGATNPAISPAKYGHTRSMSSSSSFFYDRSDTASMVDFSQNIIQQYLGSNSSHLVPRMKTIELYRTNAKKSKDPTVIFQFAQYMLQTALMMDDEPPAGATKSSTAPSTKARSPVSPSRRGGTGTNGAPSSPSEVDERKLRRSLIKEAVHYLKKLSDKGYTEAQYLLGDAYSSGALGKVENREAFVLFQQAAKHGHVESAYRTSICFEEGLGTGRDARKAVDYLKIAASRNHPAAMYKLGMYMFFGRMGISRNMNNEKMGIKWLTRASNVANELTAAAPYELGKLHFHGYKDIVIPDQNYALELYAQAAALGHVEAAALLGQFYEVGEVVPQDGTLSIHYYTQAALGGDPESMLAMCAWYLVGCEPHLPKDENEAFEWARRAAQCGLPKAQFAVANFYEKGIGCIKNVQDAQKWYVKAAANGDEKSLARITDRQQAAKIQQEMKKKPKKQNNLGPKGIDDKECVIM</sequence>
<dbReference type="SUPFAM" id="SSF81901">
    <property type="entry name" value="HCP-like"/>
    <property type="match status" value="1"/>
</dbReference>
<accession>A0A642UUC9</accession>
<dbReference type="InterPro" id="IPR006597">
    <property type="entry name" value="Sel1-like"/>
</dbReference>
<keyword evidence="2" id="KW-0677">Repeat</keyword>
<evidence type="ECO:0000256" key="1">
    <source>
        <dbReference type="ARBA" id="ARBA00022553"/>
    </source>
</evidence>
<feature type="compositionally biased region" description="Polar residues" evidence="3">
    <location>
        <begin position="198"/>
        <end position="212"/>
    </location>
</feature>
<evidence type="ECO:0008006" key="6">
    <source>
        <dbReference type="Google" id="ProtNLM"/>
    </source>
</evidence>
<protein>
    <recommendedName>
        <fullName evidence="6">Activator of chitin synthase</fullName>
    </recommendedName>
</protein>
<feature type="region of interest" description="Disordered" evidence="3">
    <location>
        <begin position="344"/>
        <end position="368"/>
    </location>
</feature>
<evidence type="ECO:0000256" key="2">
    <source>
        <dbReference type="ARBA" id="ARBA00022737"/>
    </source>
</evidence>
<dbReference type="OrthoDB" id="272077at2759"/>
<comment type="caution">
    <text evidence="4">The sequence shown here is derived from an EMBL/GenBank/DDBJ whole genome shotgun (WGS) entry which is preliminary data.</text>
</comment>
<dbReference type="VEuPathDB" id="FungiDB:DIURU_001479"/>
<feature type="region of interest" description="Disordered" evidence="3">
    <location>
        <begin position="141"/>
        <end position="293"/>
    </location>
</feature>